<organism evidence="1">
    <name type="scientific">marine metagenome</name>
    <dbReference type="NCBI Taxonomy" id="408172"/>
    <lineage>
        <taxon>unclassified sequences</taxon>
        <taxon>metagenomes</taxon>
        <taxon>ecological metagenomes</taxon>
    </lineage>
</organism>
<proteinExistence type="predicted"/>
<dbReference type="InterPro" id="IPR036380">
    <property type="entry name" value="Isochorismatase-like_sf"/>
</dbReference>
<dbReference type="SUPFAM" id="SSF52499">
    <property type="entry name" value="Isochorismatase-like hydrolases"/>
    <property type="match status" value="1"/>
</dbReference>
<dbReference type="Gene3D" id="3.40.50.850">
    <property type="entry name" value="Isochorismatase-like"/>
    <property type="match status" value="1"/>
</dbReference>
<feature type="non-terminal residue" evidence="1">
    <location>
        <position position="38"/>
    </location>
</feature>
<name>A0A382NXL1_9ZZZZ</name>
<evidence type="ECO:0008006" key="2">
    <source>
        <dbReference type="Google" id="ProtNLM"/>
    </source>
</evidence>
<dbReference type="EMBL" id="UINC01103462">
    <property type="protein sequence ID" value="SVC65869.1"/>
    <property type="molecule type" value="Genomic_DNA"/>
</dbReference>
<protein>
    <recommendedName>
        <fullName evidence="2">Isochorismatase-like domain-containing protein</fullName>
    </recommendedName>
</protein>
<sequence>MEMELKTERTALVVIDMQNAFCADDGSLAEAGINITNL</sequence>
<dbReference type="AlphaFoldDB" id="A0A382NXL1"/>
<evidence type="ECO:0000313" key="1">
    <source>
        <dbReference type="EMBL" id="SVC65869.1"/>
    </source>
</evidence>
<gene>
    <name evidence="1" type="ORF">METZ01_LOCUS318723</name>
</gene>
<accession>A0A382NXL1</accession>
<reference evidence="1" key="1">
    <citation type="submission" date="2018-05" db="EMBL/GenBank/DDBJ databases">
        <authorList>
            <person name="Lanie J.A."/>
            <person name="Ng W.-L."/>
            <person name="Kazmierczak K.M."/>
            <person name="Andrzejewski T.M."/>
            <person name="Davidsen T.M."/>
            <person name="Wayne K.J."/>
            <person name="Tettelin H."/>
            <person name="Glass J.I."/>
            <person name="Rusch D."/>
            <person name="Podicherti R."/>
            <person name="Tsui H.-C.T."/>
            <person name="Winkler M.E."/>
        </authorList>
    </citation>
    <scope>NUCLEOTIDE SEQUENCE</scope>
</reference>